<protein>
    <submittedName>
        <fullName evidence="1">Uncharacterized protein</fullName>
    </submittedName>
</protein>
<dbReference type="EMBL" id="JACIFY010000003">
    <property type="protein sequence ID" value="MBB4234597.1"/>
    <property type="molecule type" value="Genomic_DNA"/>
</dbReference>
<gene>
    <name evidence="1" type="ORF">GGD57_001153</name>
</gene>
<reference evidence="1 2" key="1">
    <citation type="submission" date="2020-08" db="EMBL/GenBank/DDBJ databases">
        <title>Genomic Encyclopedia of Type Strains, Phase IV (KMG-V): Genome sequencing to study the core and pangenomes of soil and plant-associated prokaryotes.</title>
        <authorList>
            <person name="Whitman W."/>
        </authorList>
    </citation>
    <scope>NUCLEOTIDE SEQUENCE [LARGE SCALE GENOMIC DNA]</scope>
    <source>
        <strain evidence="1 2">SEMIA 4089</strain>
    </source>
</reference>
<accession>A0A7W6W3K2</accession>
<organism evidence="1 2">
    <name type="scientific">Rhizobium esperanzae</name>
    <dbReference type="NCBI Taxonomy" id="1967781"/>
    <lineage>
        <taxon>Bacteria</taxon>
        <taxon>Pseudomonadati</taxon>
        <taxon>Pseudomonadota</taxon>
        <taxon>Alphaproteobacteria</taxon>
        <taxon>Hyphomicrobiales</taxon>
        <taxon>Rhizobiaceae</taxon>
        <taxon>Rhizobium/Agrobacterium group</taxon>
        <taxon>Rhizobium</taxon>
    </lineage>
</organism>
<sequence>MLLGTLGKILGADADLARAAVDLTGLLGNRTQGLLELRDGGVEIGSQAFEIGASKQAGGNAYPANQTKPANSNYTRMKFLGINNSRAVIALRPRDIFMVF</sequence>
<dbReference type="AlphaFoldDB" id="A0A7W6W3K2"/>
<evidence type="ECO:0000313" key="2">
    <source>
        <dbReference type="Proteomes" id="UP000540909"/>
    </source>
</evidence>
<dbReference type="Proteomes" id="UP000540909">
    <property type="component" value="Unassembled WGS sequence"/>
</dbReference>
<comment type="caution">
    <text evidence="1">The sequence shown here is derived from an EMBL/GenBank/DDBJ whole genome shotgun (WGS) entry which is preliminary data.</text>
</comment>
<proteinExistence type="predicted"/>
<evidence type="ECO:0000313" key="1">
    <source>
        <dbReference type="EMBL" id="MBB4234597.1"/>
    </source>
</evidence>
<name>A0A7W6W3K2_9HYPH</name>